<evidence type="ECO:0000256" key="5">
    <source>
        <dbReference type="ARBA" id="ARBA00022989"/>
    </source>
</evidence>
<organism evidence="9 10">
    <name type="scientific">Priapulus caudatus</name>
    <name type="common">Priapulid worm</name>
    <dbReference type="NCBI Taxonomy" id="37621"/>
    <lineage>
        <taxon>Eukaryota</taxon>
        <taxon>Metazoa</taxon>
        <taxon>Ecdysozoa</taxon>
        <taxon>Scalidophora</taxon>
        <taxon>Priapulida</taxon>
        <taxon>Priapulimorpha</taxon>
        <taxon>Priapulimorphida</taxon>
        <taxon>Priapulidae</taxon>
        <taxon>Priapulus</taxon>
    </lineage>
</organism>
<evidence type="ECO:0000256" key="4">
    <source>
        <dbReference type="ARBA" id="ARBA00022692"/>
    </source>
</evidence>
<feature type="domain" description="Glycosyltransferase 61 catalytic" evidence="8">
    <location>
        <begin position="159"/>
        <end position="362"/>
    </location>
</feature>
<evidence type="ECO:0000256" key="1">
    <source>
        <dbReference type="ARBA" id="ARBA00004167"/>
    </source>
</evidence>
<keyword evidence="5" id="KW-1133">Transmembrane helix</keyword>
<name>A0ABM1DZC6_PRICU</name>
<evidence type="ECO:0000313" key="9">
    <source>
        <dbReference type="Proteomes" id="UP000695022"/>
    </source>
</evidence>
<accession>A0ABM1DZC6</accession>
<dbReference type="RefSeq" id="XP_014665297.1">
    <property type="nucleotide sequence ID" value="XM_014809811.1"/>
</dbReference>
<dbReference type="Proteomes" id="UP000695022">
    <property type="component" value="Unplaced"/>
</dbReference>
<protein>
    <submittedName>
        <fullName evidence="10">Uncharacterized protein LOC106807479</fullName>
    </submittedName>
</protein>
<reference evidence="10" key="1">
    <citation type="submission" date="2025-08" db="UniProtKB">
        <authorList>
            <consortium name="RefSeq"/>
        </authorList>
    </citation>
    <scope>IDENTIFICATION</scope>
</reference>
<dbReference type="Pfam" id="PF04577">
    <property type="entry name" value="Glyco_transf_61"/>
    <property type="match status" value="1"/>
</dbReference>
<keyword evidence="6" id="KW-0472">Membrane</keyword>
<keyword evidence="9" id="KW-1185">Reference proteome</keyword>
<sequence length="448" mass="51104">MTSSTSSTARGSASVYYVHITLLLVLSLTCITNRGEDREYCQSETQGCAVADEPTSDESICHGRESIITAAAGHWPYIFFTATDIYLIPSTKQFHVSAVNDKTTLDLFNKKIGTWQMVIGSSHQSNEAADERDLSCRCHQQFQEAYIFTVYYWHGSSNYFHIFYDTAIPIYSLLQEATDKNIKDIILLPSVEMMRMKPITWETDAFLEHNNDKYWMQILSVLTGVHGAKLLPLDSKAIHNTNVLCFKKAYFGVPKMEYKQSEGLLRNFTRFVKEQLGTAEPVESILQNRLRVGLIKRSNRRLILNNEELIDAVRDIADMELIIFEWKSFSEQVELVQKYDILVGMNGAGLMNAIFRREGSVAVQLVPYEATQLNFGDFGTLLKAQGPYLEWHNKHKELTKSGVGDSRRNSQADTIVHVQEFVTLIQNSIELYQDYQKSRKNATVLEEP</sequence>
<dbReference type="GeneID" id="106807479"/>
<proteinExistence type="predicted"/>
<keyword evidence="3" id="KW-0808">Transferase</keyword>
<evidence type="ECO:0000256" key="3">
    <source>
        <dbReference type="ARBA" id="ARBA00022679"/>
    </source>
</evidence>
<evidence type="ECO:0000256" key="6">
    <source>
        <dbReference type="ARBA" id="ARBA00023136"/>
    </source>
</evidence>
<keyword evidence="7" id="KW-0325">Glycoprotein</keyword>
<dbReference type="InterPro" id="IPR007657">
    <property type="entry name" value="Glycosyltransferase_61"/>
</dbReference>
<comment type="subcellular location">
    <subcellularLocation>
        <location evidence="1">Membrane</location>
        <topology evidence="1">Single-pass membrane protein</topology>
    </subcellularLocation>
</comment>
<evidence type="ECO:0000256" key="7">
    <source>
        <dbReference type="ARBA" id="ARBA00023180"/>
    </source>
</evidence>
<dbReference type="InterPro" id="IPR049625">
    <property type="entry name" value="Glyco_transf_61_cat"/>
</dbReference>
<evidence type="ECO:0000259" key="8">
    <source>
        <dbReference type="Pfam" id="PF04577"/>
    </source>
</evidence>
<gene>
    <name evidence="10" type="primary">LOC106807479</name>
</gene>
<evidence type="ECO:0000313" key="10">
    <source>
        <dbReference type="RefSeq" id="XP_014665297.1"/>
    </source>
</evidence>
<evidence type="ECO:0000256" key="2">
    <source>
        <dbReference type="ARBA" id="ARBA00022676"/>
    </source>
</evidence>
<keyword evidence="4" id="KW-0812">Transmembrane</keyword>
<dbReference type="PANTHER" id="PTHR20961:SF38">
    <property type="entry name" value="PROTEIN O-LINKED-MANNOSE BETA-1,4-N-ACETYLGLUCOSAMINYLTRANSFERASE 2"/>
    <property type="match status" value="1"/>
</dbReference>
<keyword evidence="2" id="KW-0328">Glycosyltransferase</keyword>
<dbReference type="PANTHER" id="PTHR20961">
    <property type="entry name" value="GLYCOSYLTRANSFERASE"/>
    <property type="match status" value="1"/>
</dbReference>